<dbReference type="EMBL" id="CP111020">
    <property type="protein sequence ID" value="WAR14017.1"/>
    <property type="molecule type" value="Genomic_DNA"/>
</dbReference>
<feature type="domain" description="TNFR-Cys" evidence="4">
    <location>
        <begin position="48"/>
        <end position="86"/>
    </location>
</feature>
<dbReference type="SMART" id="SM00208">
    <property type="entry name" value="TNFR"/>
    <property type="match status" value="1"/>
</dbReference>
<comment type="caution">
    <text evidence="1">Lacks conserved residue(s) required for the propagation of feature annotation.</text>
</comment>
<evidence type="ECO:0000313" key="5">
    <source>
        <dbReference type="EMBL" id="WAR14017.1"/>
    </source>
</evidence>
<evidence type="ECO:0000256" key="2">
    <source>
        <dbReference type="SAM" id="MobiDB-lite"/>
    </source>
</evidence>
<proteinExistence type="predicted"/>
<keyword evidence="3" id="KW-0472">Membrane</keyword>
<dbReference type="InterPro" id="IPR001368">
    <property type="entry name" value="TNFR/NGFR_Cys_rich_reg"/>
</dbReference>
<dbReference type="Gene3D" id="2.10.50.10">
    <property type="entry name" value="Tumor Necrosis Factor Receptor, subunit A, domain 2"/>
    <property type="match status" value="1"/>
</dbReference>
<evidence type="ECO:0000259" key="4">
    <source>
        <dbReference type="PROSITE" id="PS50050"/>
    </source>
</evidence>
<keyword evidence="6" id="KW-1185">Reference proteome</keyword>
<organism evidence="5 6">
    <name type="scientific">Mya arenaria</name>
    <name type="common">Soft-shell clam</name>
    <dbReference type="NCBI Taxonomy" id="6604"/>
    <lineage>
        <taxon>Eukaryota</taxon>
        <taxon>Metazoa</taxon>
        <taxon>Spiralia</taxon>
        <taxon>Lophotrochozoa</taxon>
        <taxon>Mollusca</taxon>
        <taxon>Bivalvia</taxon>
        <taxon>Autobranchia</taxon>
        <taxon>Heteroconchia</taxon>
        <taxon>Euheterodonta</taxon>
        <taxon>Imparidentia</taxon>
        <taxon>Neoheterodontei</taxon>
        <taxon>Myida</taxon>
        <taxon>Myoidea</taxon>
        <taxon>Myidae</taxon>
        <taxon>Mya</taxon>
    </lineage>
</organism>
<sequence length="216" mass="24386">MKYDEIEALSFHLRNRTDTEKKKTMARFVEWLLLVPLVQILGDDRYSMCPTGLFIPEGESTCRPCSGCPDNEVVKETCLGHRDTVCGPFVEFKAFNFQVHNDKTTTHPTPSRTDSGTEDTLYTLSIVLMALLAITSAVCVSMAALICYRRRRDRKELLMEQAGKDAVAGSYDTIDPPTRRCRRRPPSMSGNDQADTARPSSSNIEQFEIAEEEHRT</sequence>
<feature type="disulfide bond" evidence="1">
    <location>
        <begin position="68"/>
        <end position="86"/>
    </location>
</feature>
<dbReference type="PROSITE" id="PS50050">
    <property type="entry name" value="TNFR_NGFR_2"/>
    <property type="match status" value="1"/>
</dbReference>
<dbReference type="Proteomes" id="UP001164746">
    <property type="component" value="Chromosome 9"/>
</dbReference>
<feature type="repeat" description="TNFR-Cys" evidence="1">
    <location>
        <begin position="48"/>
        <end position="86"/>
    </location>
</feature>
<dbReference type="PROSITE" id="PS00652">
    <property type="entry name" value="TNFR_NGFR_1"/>
    <property type="match status" value="1"/>
</dbReference>
<keyword evidence="3" id="KW-1133">Transmembrane helix</keyword>
<keyword evidence="1" id="KW-1015">Disulfide bond</keyword>
<feature type="disulfide bond" evidence="1">
    <location>
        <begin position="65"/>
        <end position="78"/>
    </location>
</feature>
<protein>
    <recommendedName>
        <fullName evidence="4">TNFR-Cys domain-containing protein</fullName>
    </recommendedName>
</protein>
<name>A0ABY7EVN1_MYAAR</name>
<feature type="region of interest" description="Disordered" evidence="2">
    <location>
        <begin position="168"/>
        <end position="216"/>
    </location>
</feature>
<feature type="compositionally biased region" description="Polar residues" evidence="2">
    <location>
        <begin position="188"/>
        <end position="205"/>
    </location>
</feature>
<reference evidence="5" key="1">
    <citation type="submission" date="2022-11" db="EMBL/GenBank/DDBJ databases">
        <title>Centuries of genome instability and evolution in soft-shell clam transmissible cancer (bioRxiv).</title>
        <authorList>
            <person name="Hart S.F.M."/>
            <person name="Yonemitsu M.A."/>
            <person name="Giersch R.M."/>
            <person name="Beal B.F."/>
            <person name="Arriagada G."/>
            <person name="Davis B.W."/>
            <person name="Ostrander E.A."/>
            <person name="Goff S.P."/>
            <person name="Metzger M.J."/>
        </authorList>
    </citation>
    <scope>NUCLEOTIDE SEQUENCE</scope>
    <source>
        <strain evidence="5">MELC-2E11</strain>
        <tissue evidence="5">Siphon/mantle</tissue>
    </source>
</reference>
<gene>
    <name evidence="5" type="ORF">MAR_004122</name>
</gene>
<keyword evidence="3" id="KW-0812">Transmembrane</keyword>
<evidence type="ECO:0000313" key="6">
    <source>
        <dbReference type="Proteomes" id="UP001164746"/>
    </source>
</evidence>
<accession>A0ABY7EVN1</accession>
<evidence type="ECO:0000256" key="1">
    <source>
        <dbReference type="PROSITE-ProRule" id="PRU00206"/>
    </source>
</evidence>
<feature type="transmembrane region" description="Helical" evidence="3">
    <location>
        <begin position="121"/>
        <end position="148"/>
    </location>
</feature>
<evidence type="ECO:0000256" key="3">
    <source>
        <dbReference type="SAM" id="Phobius"/>
    </source>
</evidence>